<reference evidence="2 3" key="1">
    <citation type="submission" date="2024-09" db="EMBL/GenBank/DDBJ databases">
        <title>Rethinking Asexuality: The Enigmatic Case of Functional Sexual Genes in Lepraria (Stereocaulaceae).</title>
        <authorList>
            <person name="Doellman M."/>
            <person name="Sun Y."/>
            <person name="Barcenas-Pena A."/>
            <person name="Lumbsch H.T."/>
            <person name="Grewe F."/>
        </authorList>
    </citation>
    <scope>NUCLEOTIDE SEQUENCE [LARGE SCALE GENOMIC DNA]</scope>
    <source>
        <strain evidence="2 3">Grewe 0041</strain>
    </source>
</reference>
<keyword evidence="3" id="KW-1185">Reference proteome</keyword>
<proteinExistence type="predicted"/>
<protein>
    <submittedName>
        <fullName evidence="2">Uncharacterized protein</fullName>
    </submittedName>
</protein>
<comment type="caution">
    <text evidence="2">The sequence shown here is derived from an EMBL/GenBank/DDBJ whole genome shotgun (WGS) entry which is preliminary data.</text>
</comment>
<feature type="region of interest" description="Disordered" evidence="1">
    <location>
        <begin position="80"/>
        <end position="131"/>
    </location>
</feature>
<feature type="region of interest" description="Disordered" evidence="1">
    <location>
        <begin position="30"/>
        <end position="53"/>
    </location>
</feature>
<feature type="compositionally biased region" description="Polar residues" evidence="1">
    <location>
        <begin position="111"/>
        <end position="120"/>
    </location>
</feature>
<evidence type="ECO:0000313" key="2">
    <source>
        <dbReference type="EMBL" id="KAL2056552.1"/>
    </source>
</evidence>
<dbReference type="EMBL" id="JBHFEH010000007">
    <property type="protein sequence ID" value="KAL2056552.1"/>
    <property type="molecule type" value="Genomic_DNA"/>
</dbReference>
<evidence type="ECO:0000313" key="3">
    <source>
        <dbReference type="Proteomes" id="UP001590951"/>
    </source>
</evidence>
<gene>
    <name evidence="2" type="ORF">ABVK25_002946</name>
</gene>
<dbReference type="Proteomes" id="UP001590951">
    <property type="component" value="Unassembled WGS sequence"/>
</dbReference>
<evidence type="ECO:0000256" key="1">
    <source>
        <dbReference type="SAM" id="MobiDB-lite"/>
    </source>
</evidence>
<organism evidence="2 3">
    <name type="scientific">Lepraria finkii</name>
    <dbReference type="NCBI Taxonomy" id="1340010"/>
    <lineage>
        <taxon>Eukaryota</taxon>
        <taxon>Fungi</taxon>
        <taxon>Dikarya</taxon>
        <taxon>Ascomycota</taxon>
        <taxon>Pezizomycotina</taxon>
        <taxon>Lecanoromycetes</taxon>
        <taxon>OSLEUM clade</taxon>
        <taxon>Lecanoromycetidae</taxon>
        <taxon>Lecanorales</taxon>
        <taxon>Lecanorineae</taxon>
        <taxon>Stereocaulaceae</taxon>
        <taxon>Lepraria</taxon>
    </lineage>
</organism>
<sequence>MAITRRQRRQYITKHSRRLRSRAVLLAQPAEWAAQPPHQKSRQRAGRSPLPAHAAHVDHGVGRIWAPMVNLPGGSNLDSHAILTGCDEGPGARPGGEETSPGLGHEEGGPSLQNGSTSPQPLSPPPETMHSGALEMAGAKACSLGDAIPHDTTSQLATIPNVERVVQNFDDVGVPQDGKWDHIAAHESRFCVQHGEEEWLLQSVDRWMFPSDFNISGAETALEAKLQRYQSRQWSDYRASQADCDGDLGSHIDTPVQRGEFEGKVIYLIRWKLCWTRRSDIDDMTWVRSSFQAQNERINRRRSARVEKTAPERMAKIREMMVVVHIEDLL</sequence>
<name>A0ABR4BGJ7_9LECA</name>
<accession>A0ABR4BGJ7</accession>